<keyword evidence="2" id="KW-1185">Reference proteome</keyword>
<name>K3ZGP5_SETIT</name>
<evidence type="ECO:0000313" key="2">
    <source>
        <dbReference type="Proteomes" id="UP000004995"/>
    </source>
</evidence>
<evidence type="ECO:0000313" key="1">
    <source>
        <dbReference type="EnsemblPlants" id="KQL14345"/>
    </source>
</evidence>
<protein>
    <submittedName>
        <fullName evidence="1">Uncharacterized protein</fullName>
    </submittedName>
</protein>
<accession>K3ZGP5</accession>
<sequence length="40" mass="4890">MELQRTNLIQKIYQWGDSDDFPAKVNCYYFRSIRITMQSE</sequence>
<dbReference type="HOGENOM" id="CLU_3300300_0_0_1"/>
<dbReference type="Proteomes" id="UP000004995">
    <property type="component" value="Unassembled WGS sequence"/>
</dbReference>
<proteinExistence type="predicted"/>
<reference evidence="2" key="1">
    <citation type="journal article" date="2012" name="Nat. Biotechnol.">
        <title>Reference genome sequence of the model plant Setaria.</title>
        <authorList>
            <person name="Bennetzen J.L."/>
            <person name="Schmutz J."/>
            <person name="Wang H."/>
            <person name="Percifield R."/>
            <person name="Hawkins J."/>
            <person name="Pontaroli A.C."/>
            <person name="Estep M."/>
            <person name="Feng L."/>
            <person name="Vaughn J.N."/>
            <person name="Grimwood J."/>
            <person name="Jenkins J."/>
            <person name="Barry K."/>
            <person name="Lindquist E."/>
            <person name="Hellsten U."/>
            <person name="Deshpande S."/>
            <person name="Wang X."/>
            <person name="Wu X."/>
            <person name="Mitros T."/>
            <person name="Triplett J."/>
            <person name="Yang X."/>
            <person name="Ye C.Y."/>
            <person name="Mauro-Herrera M."/>
            <person name="Wang L."/>
            <person name="Li P."/>
            <person name="Sharma M."/>
            <person name="Sharma R."/>
            <person name="Ronald P.C."/>
            <person name="Panaud O."/>
            <person name="Kellogg E.A."/>
            <person name="Brutnell T.P."/>
            <person name="Doust A.N."/>
            <person name="Tuskan G.A."/>
            <person name="Rokhsar D."/>
            <person name="Devos K.M."/>
        </authorList>
    </citation>
    <scope>NUCLEOTIDE SEQUENCE [LARGE SCALE GENOMIC DNA]</scope>
    <source>
        <strain evidence="2">cv. Yugu1</strain>
    </source>
</reference>
<organism evidence="1 2">
    <name type="scientific">Setaria italica</name>
    <name type="common">Foxtail millet</name>
    <name type="synonym">Panicum italicum</name>
    <dbReference type="NCBI Taxonomy" id="4555"/>
    <lineage>
        <taxon>Eukaryota</taxon>
        <taxon>Viridiplantae</taxon>
        <taxon>Streptophyta</taxon>
        <taxon>Embryophyta</taxon>
        <taxon>Tracheophyta</taxon>
        <taxon>Spermatophyta</taxon>
        <taxon>Magnoliopsida</taxon>
        <taxon>Liliopsida</taxon>
        <taxon>Poales</taxon>
        <taxon>Poaceae</taxon>
        <taxon>PACMAD clade</taxon>
        <taxon>Panicoideae</taxon>
        <taxon>Panicodae</taxon>
        <taxon>Paniceae</taxon>
        <taxon>Cenchrinae</taxon>
        <taxon>Setaria</taxon>
    </lineage>
</organism>
<dbReference type="Gramene" id="KQL14345">
    <property type="protein sequence ID" value="KQL14345"/>
    <property type="gene ID" value="SETIT_025747mg"/>
</dbReference>
<reference evidence="1" key="2">
    <citation type="submission" date="2018-08" db="UniProtKB">
        <authorList>
            <consortium name="EnsemblPlants"/>
        </authorList>
    </citation>
    <scope>IDENTIFICATION</scope>
    <source>
        <strain evidence="1">Yugu1</strain>
    </source>
</reference>
<dbReference type="EnsemblPlants" id="KQL14345">
    <property type="protein sequence ID" value="KQL14345"/>
    <property type="gene ID" value="SETIT_025747mg"/>
</dbReference>
<dbReference type="EMBL" id="AGNK02001555">
    <property type="status" value="NOT_ANNOTATED_CDS"/>
    <property type="molecule type" value="Genomic_DNA"/>
</dbReference>
<dbReference type="AlphaFoldDB" id="K3ZGP5"/>
<dbReference type="InParanoid" id="K3ZGP5"/>